<organism evidence="1 2">
    <name type="scientific">Chrysochromulina tobinii</name>
    <dbReference type="NCBI Taxonomy" id="1460289"/>
    <lineage>
        <taxon>Eukaryota</taxon>
        <taxon>Haptista</taxon>
        <taxon>Haptophyta</taxon>
        <taxon>Prymnesiophyceae</taxon>
        <taxon>Prymnesiales</taxon>
        <taxon>Chrysochromulinaceae</taxon>
        <taxon>Chrysochromulina</taxon>
    </lineage>
</organism>
<name>A0A0M0JK01_9EUKA</name>
<dbReference type="Proteomes" id="UP000037460">
    <property type="component" value="Unassembled WGS sequence"/>
</dbReference>
<keyword evidence="2" id="KW-1185">Reference proteome</keyword>
<dbReference type="AlphaFoldDB" id="A0A0M0JK01"/>
<comment type="caution">
    <text evidence="1">The sequence shown here is derived from an EMBL/GenBank/DDBJ whole genome shotgun (WGS) entry which is preliminary data.</text>
</comment>
<accession>A0A0M0JK01</accession>
<reference evidence="2" key="1">
    <citation type="journal article" date="2015" name="PLoS Genet.">
        <title>Genome Sequence and Transcriptome Analyses of Chrysochromulina tobin: Metabolic Tools for Enhanced Algal Fitness in the Prominent Order Prymnesiales (Haptophyceae).</title>
        <authorList>
            <person name="Hovde B.T."/>
            <person name="Deodato C.R."/>
            <person name="Hunsperger H.M."/>
            <person name="Ryken S.A."/>
            <person name="Yost W."/>
            <person name="Jha R.K."/>
            <person name="Patterson J."/>
            <person name="Monnat R.J. Jr."/>
            <person name="Barlow S.B."/>
            <person name="Starkenburg S.R."/>
            <person name="Cattolico R.A."/>
        </authorList>
    </citation>
    <scope>NUCLEOTIDE SEQUENCE</scope>
    <source>
        <strain evidence="2">CCMP291</strain>
    </source>
</reference>
<evidence type="ECO:0000313" key="1">
    <source>
        <dbReference type="EMBL" id="KOO26921.1"/>
    </source>
</evidence>
<evidence type="ECO:0000313" key="2">
    <source>
        <dbReference type="Proteomes" id="UP000037460"/>
    </source>
</evidence>
<proteinExistence type="predicted"/>
<dbReference type="EMBL" id="JWZX01002785">
    <property type="protein sequence ID" value="KOO26921.1"/>
    <property type="molecule type" value="Genomic_DNA"/>
</dbReference>
<sequence>METAALESIEEAAMAAANAACMALVPATETAPTVATLSALVSNDRRDFYDAIQGMPDLGRKLKAVGVTFGANGGVEHTWTTTTLPALELAISKVKWLHRPAHVPRYLIEGEDSRGLPKLRIIDGTNMAETSFGELEKAISANGGYNEKKWQGLLLNKIGRLNERRRVQFCNITIW</sequence>
<protein>
    <submittedName>
        <fullName evidence="1">Uncharacterized protein</fullName>
    </submittedName>
</protein>
<gene>
    <name evidence="1" type="ORF">Ctob_009213</name>
</gene>